<dbReference type="NCBIfam" id="TIGR01494">
    <property type="entry name" value="ATPase_P-type"/>
    <property type="match status" value="1"/>
</dbReference>
<dbReference type="InterPro" id="IPR006068">
    <property type="entry name" value="ATPase_P-typ_cation-transptr_C"/>
</dbReference>
<dbReference type="Gene3D" id="2.70.150.10">
    <property type="entry name" value="Calcium-transporting ATPase, cytoplasmic transduction domain A"/>
    <property type="match status" value="1"/>
</dbReference>
<dbReference type="Pfam" id="PF00122">
    <property type="entry name" value="E1-E2_ATPase"/>
    <property type="match status" value="1"/>
</dbReference>
<dbReference type="PANTHER" id="PTHR24093:SF477">
    <property type="entry name" value="CALCIUM-TRANSPORTING ATPASE"/>
    <property type="match status" value="1"/>
</dbReference>
<gene>
    <name evidence="17" type="ORF">H8730_05245</name>
</gene>
<keyword evidence="11" id="KW-1278">Translocase</keyword>
<dbReference type="EC" id="7.2.2.10" evidence="2"/>
<keyword evidence="10" id="KW-0460">Magnesium</keyword>
<dbReference type="SMART" id="SM00831">
    <property type="entry name" value="Cation_ATPase_N"/>
    <property type="match status" value="1"/>
</dbReference>
<dbReference type="GO" id="GO:0016887">
    <property type="term" value="F:ATP hydrolysis activity"/>
    <property type="evidence" value="ECO:0007669"/>
    <property type="project" value="InterPro"/>
</dbReference>
<keyword evidence="18" id="KW-1185">Reference proteome</keyword>
<feature type="domain" description="Cation-transporting P-type ATPase N-terminal" evidence="16">
    <location>
        <begin position="5"/>
        <end position="67"/>
    </location>
</feature>
<name>A0A926I0Z0_9FIRM</name>
<feature type="transmembrane region" description="Helical" evidence="15">
    <location>
        <begin position="837"/>
        <end position="855"/>
    </location>
</feature>
<dbReference type="Pfam" id="PF13246">
    <property type="entry name" value="Cation_ATPase"/>
    <property type="match status" value="1"/>
</dbReference>
<dbReference type="SUPFAM" id="SSF81665">
    <property type="entry name" value="Calcium ATPase, transmembrane domain M"/>
    <property type="match status" value="1"/>
</dbReference>
<dbReference type="GO" id="GO:0046872">
    <property type="term" value="F:metal ion binding"/>
    <property type="evidence" value="ECO:0007669"/>
    <property type="project" value="UniProtKB-KW"/>
</dbReference>
<evidence type="ECO:0000256" key="15">
    <source>
        <dbReference type="SAM" id="Phobius"/>
    </source>
</evidence>
<dbReference type="PRINTS" id="PR00119">
    <property type="entry name" value="CATATPASE"/>
</dbReference>
<dbReference type="InterPro" id="IPR018303">
    <property type="entry name" value="ATPase_P-typ_P_site"/>
</dbReference>
<accession>A0A926I0Z0</accession>
<feature type="transmembrane region" description="Helical" evidence="15">
    <location>
        <begin position="759"/>
        <end position="779"/>
    </location>
</feature>
<keyword evidence="12 15" id="KW-1133">Transmembrane helix</keyword>
<keyword evidence="6" id="KW-0479">Metal-binding</keyword>
<dbReference type="InterPro" id="IPR059000">
    <property type="entry name" value="ATPase_P-type_domA"/>
</dbReference>
<dbReference type="InterPro" id="IPR023299">
    <property type="entry name" value="ATPase_P-typ_cyto_dom_N"/>
</dbReference>
<dbReference type="Proteomes" id="UP000657006">
    <property type="component" value="Unassembled WGS sequence"/>
</dbReference>
<keyword evidence="3" id="KW-0813">Transport</keyword>
<keyword evidence="9" id="KW-0067">ATP-binding</keyword>
<dbReference type="PROSITE" id="PS00154">
    <property type="entry name" value="ATPASE_E1_E2"/>
    <property type="match status" value="1"/>
</dbReference>
<keyword evidence="14 15" id="KW-0472">Membrane</keyword>
<keyword evidence="5 15" id="KW-0812">Transmembrane</keyword>
<keyword evidence="8" id="KW-0106">Calcium</keyword>
<dbReference type="InterPro" id="IPR023298">
    <property type="entry name" value="ATPase_P-typ_TM_dom_sf"/>
</dbReference>
<organism evidence="17 18">
    <name type="scientific">Bianquea renquensis</name>
    <dbReference type="NCBI Taxonomy" id="2763661"/>
    <lineage>
        <taxon>Bacteria</taxon>
        <taxon>Bacillati</taxon>
        <taxon>Bacillota</taxon>
        <taxon>Clostridia</taxon>
        <taxon>Eubacteriales</taxon>
        <taxon>Bianqueaceae</taxon>
        <taxon>Bianquea</taxon>
    </lineage>
</organism>
<dbReference type="AlphaFoldDB" id="A0A926I0Z0"/>
<dbReference type="GO" id="GO:0005886">
    <property type="term" value="C:plasma membrane"/>
    <property type="evidence" value="ECO:0007669"/>
    <property type="project" value="TreeGrafter"/>
</dbReference>
<evidence type="ECO:0000256" key="7">
    <source>
        <dbReference type="ARBA" id="ARBA00022741"/>
    </source>
</evidence>
<dbReference type="RefSeq" id="WP_177719873.1">
    <property type="nucleotide sequence ID" value="NZ_JACRSQ010000005.1"/>
</dbReference>
<evidence type="ECO:0000256" key="6">
    <source>
        <dbReference type="ARBA" id="ARBA00022723"/>
    </source>
</evidence>
<reference evidence="17" key="1">
    <citation type="submission" date="2020-08" db="EMBL/GenBank/DDBJ databases">
        <title>Genome public.</title>
        <authorList>
            <person name="Liu C."/>
            <person name="Sun Q."/>
        </authorList>
    </citation>
    <scope>NUCLEOTIDE SEQUENCE</scope>
    <source>
        <strain evidence="17">NSJ-32</strain>
    </source>
</reference>
<evidence type="ECO:0000256" key="9">
    <source>
        <dbReference type="ARBA" id="ARBA00022840"/>
    </source>
</evidence>
<keyword evidence="7" id="KW-0547">Nucleotide-binding</keyword>
<evidence type="ECO:0000256" key="2">
    <source>
        <dbReference type="ARBA" id="ARBA00012790"/>
    </source>
</evidence>
<dbReference type="SFLD" id="SFLDG00002">
    <property type="entry name" value="C1.7:_P-type_atpase_like"/>
    <property type="match status" value="1"/>
</dbReference>
<dbReference type="InterPro" id="IPR036412">
    <property type="entry name" value="HAD-like_sf"/>
</dbReference>
<keyword evidence="4" id="KW-0109">Calcium transport</keyword>
<dbReference type="SFLD" id="SFLDS00003">
    <property type="entry name" value="Haloacid_Dehalogenase"/>
    <property type="match status" value="1"/>
</dbReference>
<proteinExistence type="predicted"/>
<feature type="transmembrane region" description="Helical" evidence="15">
    <location>
        <begin position="799"/>
        <end position="817"/>
    </location>
</feature>
<evidence type="ECO:0000256" key="14">
    <source>
        <dbReference type="ARBA" id="ARBA00023136"/>
    </source>
</evidence>
<dbReference type="SFLD" id="SFLDF00027">
    <property type="entry name" value="p-type_atpase"/>
    <property type="match status" value="1"/>
</dbReference>
<evidence type="ECO:0000256" key="10">
    <source>
        <dbReference type="ARBA" id="ARBA00022842"/>
    </source>
</evidence>
<dbReference type="PANTHER" id="PTHR24093">
    <property type="entry name" value="CATION TRANSPORTING ATPASE"/>
    <property type="match status" value="1"/>
</dbReference>
<evidence type="ECO:0000256" key="3">
    <source>
        <dbReference type="ARBA" id="ARBA00022448"/>
    </source>
</evidence>
<dbReference type="Pfam" id="PF00689">
    <property type="entry name" value="Cation_ATPase_C"/>
    <property type="match status" value="1"/>
</dbReference>
<dbReference type="InterPro" id="IPR006408">
    <property type="entry name" value="P-type_ATPase_IIB"/>
</dbReference>
<dbReference type="Gene3D" id="3.40.50.1000">
    <property type="entry name" value="HAD superfamily/HAD-like"/>
    <property type="match status" value="1"/>
</dbReference>
<sequence length="902" mass="99247">MSGNEPKRQEQLGLNWGQVEESRRQYGSNEITRKKAKSFGRRYLESFGDPTIKILLVVLALNVIFFLRNFDWYESVGIAISILVATLVSTMSEHGSQVAFDKLMADASRTKCKIWRGNVLEELPVTDVVVGDYVKLQAGDRIPADGILIQGNLEVDQSALNGETKEAHKTAAPYLQKPTERRRNLLDPHTLFSGSVVCEGEGILWVQYVGDATFYGDLAKELQIEDQESPLKRRLADLAKTISKFGYMGAALVFCASLFESIGLDNHFVGAAMLAHVSDPYRLLGDLLKAIALAVTVIVVAVPEGLPLMITVVLSSNMKKMVKDNVLVRKLVGIETAGSLNILFTDKTGTLTEGKLSVASYLNGDGTELDTPRDLQAYPNIWEMFYISSVYNNSSQLGHENGRPAVMGGNSTDRALLEFAVSGGLPQEKSITVLSTIPFKSENKYAAARIAGDWNTTLLKGAPEKIVSRCRYYYDMSGKKREFTAELSLRRKMKDMSSRGIRLLALAVSDAEVREKTSFPELTLIGIVGIRDKARKSARDSIRQVTGAGVQVVMVTGDGKDTAAAIAREIGLVGSRDPECAIMTSDELNRLSDEQVKRILPSLRVVARALPGDKSRLVRVAGEMGLVTGMTGDGVNDAPALKKADVGFAMGSGSEVAKEAGDIIILDNNFLSIGNAILYGRTIFKSIRKFIIYQLSSNVCAVGISIVGHFIGIDTPITVIQMLWVNMVMDTLSSLAFAGEPPLAEYMEEKPKRREDKIINRYMASQIGLAGGYTMLLSIAFYKLPLLQNMFRSAPDQRYLLTGFFGFFMFSFIFNALNARTPRINLLANIWKNKAFLGIMGMTFAIQLGLIYLGGPVFRAYGLTAKELAFVILLALSIIPVDLIRKIWLRRKSSKEEIARFL</sequence>
<dbReference type="NCBIfam" id="TIGR01517">
    <property type="entry name" value="ATPase-IIB_Ca"/>
    <property type="match status" value="1"/>
</dbReference>
<dbReference type="InterPro" id="IPR023214">
    <property type="entry name" value="HAD_sf"/>
</dbReference>
<dbReference type="InterPro" id="IPR044492">
    <property type="entry name" value="P_typ_ATPase_HD_dom"/>
</dbReference>
<dbReference type="SUPFAM" id="SSF81653">
    <property type="entry name" value="Calcium ATPase, transduction domain A"/>
    <property type="match status" value="1"/>
</dbReference>
<dbReference type="SUPFAM" id="SSF81660">
    <property type="entry name" value="Metal cation-transporting ATPase, ATP-binding domain N"/>
    <property type="match status" value="1"/>
</dbReference>
<evidence type="ECO:0000256" key="8">
    <source>
        <dbReference type="ARBA" id="ARBA00022837"/>
    </source>
</evidence>
<feature type="transmembrane region" description="Helical" evidence="15">
    <location>
        <begin position="72"/>
        <end position="92"/>
    </location>
</feature>
<dbReference type="GO" id="GO:0005524">
    <property type="term" value="F:ATP binding"/>
    <property type="evidence" value="ECO:0007669"/>
    <property type="project" value="UniProtKB-KW"/>
</dbReference>
<feature type="transmembrane region" description="Helical" evidence="15">
    <location>
        <begin position="43"/>
        <end position="66"/>
    </location>
</feature>
<dbReference type="Gene3D" id="3.40.1110.10">
    <property type="entry name" value="Calcium-transporting ATPase, cytoplasmic domain N"/>
    <property type="match status" value="1"/>
</dbReference>
<evidence type="ECO:0000256" key="1">
    <source>
        <dbReference type="ARBA" id="ARBA00004141"/>
    </source>
</evidence>
<dbReference type="InterPro" id="IPR001757">
    <property type="entry name" value="P_typ_ATPase"/>
</dbReference>
<dbReference type="EMBL" id="JACRSQ010000005">
    <property type="protein sequence ID" value="MBC8542943.1"/>
    <property type="molecule type" value="Genomic_DNA"/>
</dbReference>
<dbReference type="Pfam" id="PF08282">
    <property type="entry name" value="Hydrolase_3"/>
    <property type="match status" value="1"/>
</dbReference>
<dbReference type="PRINTS" id="PR00120">
    <property type="entry name" value="HATPASE"/>
</dbReference>
<evidence type="ECO:0000313" key="18">
    <source>
        <dbReference type="Proteomes" id="UP000657006"/>
    </source>
</evidence>
<comment type="subcellular location">
    <subcellularLocation>
        <location evidence="1">Membrane</location>
        <topology evidence="1">Multi-pass membrane protein</topology>
    </subcellularLocation>
</comment>
<feature type="transmembrane region" description="Helical" evidence="15">
    <location>
        <begin position="717"/>
        <end position="738"/>
    </location>
</feature>
<feature type="transmembrane region" description="Helical" evidence="15">
    <location>
        <begin position="690"/>
        <end position="711"/>
    </location>
</feature>
<dbReference type="Pfam" id="PF00690">
    <property type="entry name" value="Cation_ATPase_N"/>
    <property type="match status" value="1"/>
</dbReference>
<evidence type="ECO:0000256" key="5">
    <source>
        <dbReference type="ARBA" id="ARBA00022692"/>
    </source>
</evidence>
<dbReference type="Gene3D" id="1.20.1110.10">
    <property type="entry name" value="Calcium-transporting ATPase, transmembrane domain"/>
    <property type="match status" value="1"/>
</dbReference>
<evidence type="ECO:0000259" key="16">
    <source>
        <dbReference type="SMART" id="SM00831"/>
    </source>
</evidence>
<evidence type="ECO:0000313" key="17">
    <source>
        <dbReference type="EMBL" id="MBC8542943.1"/>
    </source>
</evidence>
<dbReference type="InterPro" id="IPR004014">
    <property type="entry name" value="ATPase_P-typ_cation-transptr_N"/>
</dbReference>
<comment type="caution">
    <text evidence="17">The sequence shown here is derived from an EMBL/GenBank/DDBJ whole genome shotgun (WGS) entry which is preliminary data.</text>
</comment>
<evidence type="ECO:0000256" key="4">
    <source>
        <dbReference type="ARBA" id="ARBA00022568"/>
    </source>
</evidence>
<evidence type="ECO:0000256" key="11">
    <source>
        <dbReference type="ARBA" id="ARBA00022967"/>
    </source>
</evidence>
<feature type="transmembrane region" description="Helical" evidence="15">
    <location>
        <begin position="867"/>
        <end position="884"/>
    </location>
</feature>
<dbReference type="SUPFAM" id="SSF56784">
    <property type="entry name" value="HAD-like"/>
    <property type="match status" value="1"/>
</dbReference>
<keyword evidence="13" id="KW-0406">Ion transport</keyword>
<evidence type="ECO:0000256" key="12">
    <source>
        <dbReference type="ARBA" id="ARBA00022989"/>
    </source>
</evidence>
<dbReference type="GO" id="GO:0005388">
    <property type="term" value="F:P-type calcium transporter activity"/>
    <property type="evidence" value="ECO:0007669"/>
    <property type="project" value="UniProtKB-EC"/>
</dbReference>
<dbReference type="InterPro" id="IPR008250">
    <property type="entry name" value="ATPase_P-typ_transduc_dom_A_sf"/>
</dbReference>
<feature type="transmembrane region" description="Helical" evidence="15">
    <location>
        <begin position="241"/>
        <end position="259"/>
    </location>
</feature>
<feature type="transmembrane region" description="Helical" evidence="15">
    <location>
        <begin position="290"/>
        <end position="314"/>
    </location>
</feature>
<protein>
    <recommendedName>
        <fullName evidence="2">P-type Ca(2+) transporter</fullName>
        <ecNumber evidence="2">7.2.2.10</ecNumber>
    </recommendedName>
</protein>
<evidence type="ECO:0000256" key="13">
    <source>
        <dbReference type="ARBA" id="ARBA00023065"/>
    </source>
</evidence>